<keyword evidence="2" id="KW-1185">Reference proteome</keyword>
<accession>A0ABQ6T112</accession>
<reference evidence="1 2" key="1">
    <citation type="journal article" date="2020" name="Antonie Van Leeuwenhoek">
        <title>Stenotrophomonas cyclobalanopsidis sp. nov., isolated from the leaf spot disease of Cyclobalanopsis patelliformis.</title>
        <authorList>
            <person name="Bian D.R."/>
            <person name="Xue H."/>
            <person name="Piao C.G."/>
            <person name="Li Y."/>
        </authorList>
    </citation>
    <scope>NUCLEOTIDE SEQUENCE [LARGE SCALE GENOMIC DNA]</scope>
    <source>
        <strain evidence="1 2">TPQG1-4</strain>
    </source>
</reference>
<gene>
    <name evidence="1" type="ORF">FJU31_09920</name>
</gene>
<protein>
    <submittedName>
        <fullName evidence="1">Uncharacterized protein</fullName>
    </submittedName>
</protein>
<dbReference type="RefSeq" id="WP_150454607.1">
    <property type="nucleotide sequence ID" value="NZ_VYKI01000010.1"/>
</dbReference>
<dbReference type="EMBL" id="VYKI01000010">
    <property type="protein sequence ID" value="KAA8998708.1"/>
    <property type="molecule type" value="Genomic_DNA"/>
</dbReference>
<proteinExistence type="predicted"/>
<comment type="caution">
    <text evidence="1">The sequence shown here is derived from an EMBL/GenBank/DDBJ whole genome shotgun (WGS) entry which is preliminary data.</text>
</comment>
<evidence type="ECO:0000313" key="2">
    <source>
        <dbReference type="Proteomes" id="UP000326367"/>
    </source>
</evidence>
<evidence type="ECO:0000313" key="1">
    <source>
        <dbReference type="EMBL" id="KAA8998708.1"/>
    </source>
</evidence>
<organism evidence="1 2">
    <name type="scientific">Stenotrophomonas cyclobalanopsidis</name>
    <dbReference type="NCBI Taxonomy" id="2771362"/>
    <lineage>
        <taxon>Bacteria</taxon>
        <taxon>Pseudomonadati</taxon>
        <taxon>Pseudomonadota</taxon>
        <taxon>Gammaproteobacteria</taxon>
        <taxon>Lysobacterales</taxon>
        <taxon>Lysobacteraceae</taxon>
        <taxon>Stenotrophomonas</taxon>
    </lineage>
</organism>
<name>A0ABQ6T112_9GAMM</name>
<sequence length="189" mass="21257">MAIFPMARHLDFDHFLKEQNAARSGSGNLTERRNQWLEKIELLYTRVQEILSAYIESGAMKITVFSLELREERLGSYQAPGLSIDLGGSSVRFVPIGTILLGSPGRVDLVGLNGNVRFVLTLPDAEEPMLFGWTSSEEAPSDRYSKPTDLAAYVWKVSTSPPRIRYRRLDAESLQSAIMEVTRGHSIRR</sequence>
<dbReference type="Proteomes" id="UP000326367">
    <property type="component" value="Unassembled WGS sequence"/>
</dbReference>